<evidence type="ECO:0000256" key="5">
    <source>
        <dbReference type="ARBA" id="ARBA00023146"/>
    </source>
</evidence>
<keyword evidence="5" id="KW-0030">Aminoacyl-tRNA synthetase</keyword>
<dbReference type="AlphaFoldDB" id="A0A0D8X9X9"/>
<evidence type="ECO:0000313" key="8">
    <source>
        <dbReference type="Proteomes" id="UP000053766"/>
    </source>
</evidence>
<dbReference type="GO" id="GO:0006428">
    <property type="term" value="P:isoleucyl-tRNA aminoacylation"/>
    <property type="evidence" value="ECO:0007669"/>
    <property type="project" value="TreeGrafter"/>
</dbReference>
<accession>A0A0D8X9X9</accession>
<name>A0A0D8X9X9_DICVI</name>
<feature type="non-terminal residue" evidence="7">
    <location>
        <position position="1"/>
    </location>
</feature>
<proteinExistence type="predicted"/>
<dbReference type="OrthoDB" id="10264412at2759"/>
<dbReference type="PANTHER" id="PTHR42765:SF1">
    <property type="entry name" value="ISOLEUCINE--TRNA LIGASE, MITOCHONDRIAL"/>
    <property type="match status" value="1"/>
</dbReference>
<evidence type="ECO:0000256" key="2">
    <source>
        <dbReference type="ARBA" id="ARBA00022741"/>
    </source>
</evidence>
<dbReference type="InterPro" id="IPR009080">
    <property type="entry name" value="tRNAsynth_Ia_anticodon-bd"/>
</dbReference>
<dbReference type="GO" id="GO:0005524">
    <property type="term" value="F:ATP binding"/>
    <property type="evidence" value="ECO:0007669"/>
    <property type="project" value="UniProtKB-KW"/>
</dbReference>
<dbReference type="Gene3D" id="3.40.50.620">
    <property type="entry name" value="HUPs"/>
    <property type="match status" value="1"/>
</dbReference>
<reference evidence="7 8" key="1">
    <citation type="submission" date="2013-11" db="EMBL/GenBank/DDBJ databases">
        <title>Draft genome of the bovine lungworm Dictyocaulus viviparus.</title>
        <authorList>
            <person name="Mitreva M."/>
        </authorList>
    </citation>
    <scope>NUCLEOTIDE SEQUENCE [LARGE SCALE GENOMIC DNA]</scope>
    <source>
        <strain evidence="7 8">HannoverDv2000</strain>
    </source>
</reference>
<dbReference type="GO" id="GO:0032543">
    <property type="term" value="P:mitochondrial translation"/>
    <property type="evidence" value="ECO:0007669"/>
    <property type="project" value="TreeGrafter"/>
</dbReference>
<evidence type="ECO:0000259" key="6">
    <source>
        <dbReference type="Pfam" id="PF00133"/>
    </source>
</evidence>
<dbReference type="Gene3D" id="1.10.730.20">
    <property type="match status" value="1"/>
</dbReference>
<dbReference type="SUPFAM" id="SSF52374">
    <property type="entry name" value="Nucleotidylyl transferase"/>
    <property type="match status" value="1"/>
</dbReference>
<dbReference type="InterPro" id="IPR014729">
    <property type="entry name" value="Rossmann-like_a/b/a_fold"/>
</dbReference>
<evidence type="ECO:0000313" key="7">
    <source>
        <dbReference type="EMBL" id="KJH40572.1"/>
    </source>
</evidence>
<dbReference type="InterPro" id="IPR050081">
    <property type="entry name" value="Ile-tRNA_ligase"/>
</dbReference>
<dbReference type="Proteomes" id="UP000053766">
    <property type="component" value="Unassembled WGS sequence"/>
</dbReference>
<dbReference type="PANTHER" id="PTHR42765">
    <property type="entry name" value="SOLEUCYL-TRNA SYNTHETASE"/>
    <property type="match status" value="1"/>
</dbReference>
<dbReference type="EMBL" id="KN717105">
    <property type="protein sequence ID" value="KJH40572.1"/>
    <property type="molecule type" value="Genomic_DNA"/>
</dbReference>
<dbReference type="STRING" id="29172.A0A0D8X9X9"/>
<protein>
    <recommendedName>
        <fullName evidence="6">Aminoacyl-tRNA synthetase class Ia domain-containing protein</fullName>
    </recommendedName>
</protein>
<evidence type="ECO:0000256" key="3">
    <source>
        <dbReference type="ARBA" id="ARBA00022840"/>
    </source>
</evidence>
<dbReference type="InterPro" id="IPR002300">
    <property type="entry name" value="aa-tRNA-synth_Ia"/>
</dbReference>
<sequence length="429" mass="47541">GESNISEISGEAHISKQLVEHVADLIEEKGADVWWTYSVEELILKSLSLQSVSDLSKGNDIMDVWMDSGVAWYCARKAFHDANTSFPTDAVVEGVDQFRGWFQSSLLTSVAVQDSIPFKKIRVHGFCVDDNNKKMSKSLGNIVDPETITDGSLRQKALGADGLRLWVALHAGESLGESKIGEKVLADIELKLVSIRNSMRFLLGGCHGYMGQCPKYIIPILDQRFKAILVDVTAISTVWNAMFGKLQKLPLSYRSSRCSSLLSTHAERPLYCESLIRDRLYCARLDSNDHLSAQFTLHSAGSTLAECLSPLLPHLSIEFFQHQPASTKKQKVLCLRSTLAAEAGPSCDLFKSGALVGVTPSTKALLMHCQMEETSFDSQLCELFGVSMVRIQDSDVDFIHPIKSDRLFCDRCLQFNVDVSPKDSLLYCC</sequence>
<keyword evidence="2" id="KW-0547">Nucleotide-binding</keyword>
<keyword evidence="1" id="KW-0436">Ligase</keyword>
<dbReference type="SUPFAM" id="SSF47323">
    <property type="entry name" value="Anticodon-binding domain of a subclass of class I aminoacyl-tRNA synthetases"/>
    <property type="match status" value="1"/>
</dbReference>
<keyword evidence="4" id="KW-0648">Protein biosynthesis</keyword>
<evidence type="ECO:0000256" key="1">
    <source>
        <dbReference type="ARBA" id="ARBA00022598"/>
    </source>
</evidence>
<evidence type="ECO:0000256" key="4">
    <source>
        <dbReference type="ARBA" id="ARBA00022917"/>
    </source>
</evidence>
<dbReference type="Pfam" id="PF00133">
    <property type="entry name" value="tRNA-synt_1"/>
    <property type="match status" value="1"/>
</dbReference>
<organism evidence="7 8">
    <name type="scientific">Dictyocaulus viviparus</name>
    <name type="common">Bovine lungworm</name>
    <dbReference type="NCBI Taxonomy" id="29172"/>
    <lineage>
        <taxon>Eukaryota</taxon>
        <taxon>Metazoa</taxon>
        <taxon>Ecdysozoa</taxon>
        <taxon>Nematoda</taxon>
        <taxon>Chromadorea</taxon>
        <taxon>Rhabditida</taxon>
        <taxon>Rhabditina</taxon>
        <taxon>Rhabditomorpha</taxon>
        <taxon>Strongyloidea</taxon>
        <taxon>Metastrongylidae</taxon>
        <taxon>Dictyocaulus</taxon>
    </lineage>
</organism>
<keyword evidence="3" id="KW-0067">ATP-binding</keyword>
<dbReference type="GO" id="GO:0004822">
    <property type="term" value="F:isoleucine-tRNA ligase activity"/>
    <property type="evidence" value="ECO:0007669"/>
    <property type="project" value="TreeGrafter"/>
</dbReference>
<gene>
    <name evidence="7" type="ORF">DICVIV_13469</name>
</gene>
<reference evidence="8" key="2">
    <citation type="journal article" date="2016" name="Sci. Rep.">
        <title>Dictyocaulus viviparus genome, variome and transcriptome elucidate lungworm biology and support future intervention.</title>
        <authorList>
            <person name="McNulty S.N."/>
            <person name="Strube C."/>
            <person name="Rosa B.A."/>
            <person name="Martin J.C."/>
            <person name="Tyagi R."/>
            <person name="Choi Y.J."/>
            <person name="Wang Q."/>
            <person name="Hallsworth Pepin K."/>
            <person name="Zhang X."/>
            <person name="Ozersky P."/>
            <person name="Wilson R.K."/>
            <person name="Sternberg P.W."/>
            <person name="Gasser R.B."/>
            <person name="Mitreva M."/>
        </authorList>
    </citation>
    <scope>NUCLEOTIDE SEQUENCE [LARGE SCALE GENOMIC DNA]</scope>
    <source>
        <strain evidence="8">HannoverDv2000</strain>
    </source>
</reference>
<feature type="domain" description="Aminoacyl-tRNA synthetase class Ia" evidence="6">
    <location>
        <begin position="7"/>
        <end position="169"/>
    </location>
</feature>
<keyword evidence="8" id="KW-1185">Reference proteome</keyword>
<dbReference type="GO" id="GO:0005739">
    <property type="term" value="C:mitochondrion"/>
    <property type="evidence" value="ECO:0007669"/>
    <property type="project" value="TreeGrafter"/>
</dbReference>